<accession>A0A2G3EEA0</accession>
<gene>
    <name evidence="1" type="ORF">CSX00_00010</name>
</gene>
<name>A0A2G3EEA0_9FIRM</name>
<dbReference type="AlphaFoldDB" id="A0A2G3EEA0"/>
<protein>
    <submittedName>
        <fullName evidence="1">Uncharacterized protein</fullName>
    </submittedName>
</protein>
<organism evidence="1 2">
    <name type="scientific">Pseudobutyrivibrio ruminis</name>
    <dbReference type="NCBI Taxonomy" id="46206"/>
    <lineage>
        <taxon>Bacteria</taxon>
        <taxon>Bacillati</taxon>
        <taxon>Bacillota</taxon>
        <taxon>Clostridia</taxon>
        <taxon>Lachnospirales</taxon>
        <taxon>Lachnospiraceae</taxon>
        <taxon>Pseudobutyrivibrio</taxon>
    </lineage>
</organism>
<dbReference type="EMBL" id="PDYH01000001">
    <property type="protein sequence ID" value="PHU41594.1"/>
    <property type="molecule type" value="Genomic_DNA"/>
</dbReference>
<reference evidence="1" key="1">
    <citation type="submission" date="2017-10" db="EMBL/GenBank/DDBJ databases">
        <title>Resolving the taxonomy of Roseburia spp., Eubacterium rectale and Agathobacter spp. through phylogenomic analysis.</title>
        <authorList>
            <person name="Sheridan P.O."/>
            <person name="Walker A.W."/>
            <person name="Duncan S.H."/>
            <person name="Scott K.P."/>
            <person name="Toole P.W.O."/>
            <person name="Luis P."/>
            <person name="Flint H.J."/>
        </authorList>
    </citation>
    <scope>NUCLEOTIDE SEQUENCE [LARGE SCALE GENOMIC DNA]</scope>
    <source>
        <strain evidence="1">JK10</strain>
    </source>
</reference>
<sequence>MKKMKLIFILFLLLVLFICGIVYLKSNHHVKPSKIAECNAVVEKGNYGFLYTEDELHEYEINNDIDIQLPDGFDFGNQSILVCGGHELLDAYYNIWDEDDKFSDSHFLYVVLDKQNTNKIYVYATSNRYRSWFYSQRYCDSFDGIKYE</sequence>
<dbReference type="RefSeq" id="WP_099412454.1">
    <property type="nucleotide sequence ID" value="NZ_PDYH01000001.1"/>
</dbReference>
<dbReference type="Proteomes" id="UP000224317">
    <property type="component" value="Unassembled WGS sequence"/>
</dbReference>
<keyword evidence="2" id="KW-1185">Reference proteome</keyword>
<evidence type="ECO:0000313" key="1">
    <source>
        <dbReference type="EMBL" id="PHU41594.1"/>
    </source>
</evidence>
<evidence type="ECO:0000313" key="2">
    <source>
        <dbReference type="Proteomes" id="UP000224317"/>
    </source>
</evidence>
<comment type="caution">
    <text evidence="1">The sequence shown here is derived from an EMBL/GenBank/DDBJ whole genome shotgun (WGS) entry which is preliminary data.</text>
</comment>
<proteinExistence type="predicted"/>